<dbReference type="EMBL" id="CP108021">
    <property type="protein sequence ID" value="WUM20270.1"/>
    <property type="molecule type" value="Genomic_DNA"/>
</dbReference>
<dbReference type="Proteomes" id="UP001432128">
    <property type="component" value="Chromosome"/>
</dbReference>
<dbReference type="PANTHER" id="PTHR36933:SF1">
    <property type="entry name" value="SLL0788 PROTEIN"/>
    <property type="match status" value="1"/>
</dbReference>
<proteinExistence type="predicted"/>
<protein>
    <submittedName>
        <fullName evidence="4">DUF305 domain-containing protein</fullName>
    </submittedName>
</protein>
<dbReference type="Pfam" id="PF03713">
    <property type="entry name" value="DUF305"/>
    <property type="match status" value="1"/>
</dbReference>
<keyword evidence="2" id="KW-0812">Transmembrane</keyword>
<evidence type="ECO:0000313" key="5">
    <source>
        <dbReference type="Proteomes" id="UP001432128"/>
    </source>
</evidence>
<accession>A0AAU4K2G4</accession>
<sequence>MSTDTTLAAHDTDSEPDRRSSLRRQLPALLVLGGVALLLIGVGLGLVVGRTVDSSTGSDATPASNSAAVGFAQDMSTHHSQGVEMATIALSKGSDPQVRSLAYDILTQQTNQIGQMQSWLTRWGYPLDNPSTAMDWMADHHSMSGGAMSGGSMSGPMTMTAGNGTTTPLMPGMATASEMSRLRTMSGTALDAYFLQLMLRHHQGGLPMMEYAADPGHVSQDYVRTLAQQMINTQENEAQTMTAMLTERGVAPLSMN</sequence>
<feature type="compositionally biased region" description="Basic and acidic residues" evidence="1">
    <location>
        <begin position="10"/>
        <end position="20"/>
    </location>
</feature>
<evidence type="ECO:0000313" key="4">
    <source>
        <dbReference type="EMBL" id="WUM20270.1"/>
    </source>
</evidence>
<dbReference type="KEGG" id="whr:OG579_21795"/>
<dbReference type="InterPro" id="IPR012347">
    <property type="entry name" value="Ferritin-like"/>
</dbReference>
<reference evidence="4 5" key="1">
    <citation type="submission" date="2022-10" db="EMBL/GenBank/DDBJ databases">
        <title>The complete genomes of actinobacterial strains from the NBC collection.</title>
        <authorList>
            <person name="Joergensen T.S."/>
            <person name="Alvarez Arevalo M."/>
            <person name="Sterndorff E.B."/>
            <person name="Faurdal D."/>
            <person name="Vuksanovic O."/>
            <person name="Mourched A.-S."/>
            <person name="Charusanti P."/>
            <person name="Shaw S."/>
            <person name="Blin K."/>
            <person name="Weber T."/>
        </authorList>
    </citation>
    <scope>NUCLEOTIDE SEQUENCE [LARGE SCALE GENOMIC DNA]</scope>
    <source>
        <strain evidence="4 5">NBC_00319</strain>
    </source>
</reference>
<organism evidence="4 5">
    <name type="scientific">Williamsia herbipolensis</name>
    <dbReference type="NCBI Taxonomy" id="1603258"/>
    <lineage>
        <taxon>Bacteria</taxon>
        <taxon>Bacillati</taxon>
        <taxon>Actinomycetota</taxon>
        <taxon>Actinomycetes</taxon>
        <taxon>Mycobacteriales</taxon>
        <taxon>Nocardiaceae</taxon>
        <taxon>Williamsia</taxon>
    </lineage>
</organism>
<keyword evidence="2" id="KW-1133">Transmembrane helix</keyword>
<feature type="domain" description="DUF305" evidence="3">
    <location>
        <begin position="69"/>
        <end position="245"/>
    </location>
</feature>
<gene>
    <name evidence="4" type="ORF">OG579_21795</name>
</gene>
<evidence type="ECO:0000256" key="1">
    <source>
        <dbReference type="SAM" id="MobiDB-lite"/>
    </source>
</evidence>
<feature type="transmembrane region" description="Helical" evidence="2">
    <location>
        <begin position="28"/>
        <end position="48"/>
    </location>
</feature>
<dbReference type="InterPro" id="IPR005183">
    <property type="entry name" value="DUF305_CopM-like"/>
</dbReference>
<keyword evidence="5" id="KW-1185">Reference proteome</keyword>
<dbReference type="PANTHER" id="PTHR36933">
    <property type="entry name" value="SLL0788 PROTEIN"/>
    <property type="match status" value="1"/>
</dbReference>
<keyword evidence="2" id="KW-0472">Membrane</keyword>
<dbReference type="Gene3D" id="1.20.1260.10">
    <property type="match status" value="1"/>
</dbReference>
<evidence type="ECO:0000256" key="2">
    <source>
        <dbReference type="SAM" id="Phobius"/>
    </source>
</evidence>
<evidence type="ECO:0000259" key="3">
    <source>
        <dbReference type="Pfam" id="PF03713"/>
    </source>
</evidence>
<name>A0AAU4K2G4_9NOCA</name>
<feature type="region of interest" description="Disordered" evidence="1">
    <location>
        <begin position="1"/>
        <end position="21"/>
    </location>
</feature>
<dbReference type="RefSeq" id="WP_045822190.1">
    <property type="nucleotide sequence ID" value="NZ_CP108021.1"/>
</dbReference>
<dbReference type="AlphaFoldDB" id="A0AAU4K2G4"/>